<protein>
    <submittedName>
        <fullName evidence="2">Uncharacterized protein</fullName>
    </submittedName>
</protein>
<dbReference type="AlphaFoldDB" id="A0A3S5CL24"/>
<proteinExistence type="predicted"/>
<dbReference type="Proteomes" id="UP000784294">
    <property type="component" value="Unassembled WGS sequence"/>
</dbReference>
<evidence type="ECO:0000313" key="3">
    <source>
        <dbReference type="Proteomes" id="UP000784294"/>
    </source>
</evidence>
<dbReference type="EMBL" id="CAAALY010031503">
    <property type="protein sequence ID" value="VEL17191.1"/>
    <property type="molecule type" value="Genomic_DNA"/>
</dbReference>
<feature type="region of interest" description="Disordered" evidence="1">
    <location>
        <begin position="15"/>
        <end position="61"/>
    </location>
</feature>
<evidence type="ECO:0000313" key="2">
    <source>
        <dbReference type="EMBL" id="VEL17191.1"/>
    </source>
</evidence>
<evidence type="ECO:0000256" key="1">
    <source>
        <dbReference type="SAM" id="MobiDB-lite"/>
    </source>
</evidence>
<name>A0A3S5CL24_9PLAT</name>
<reference evidence="2" key="1">
    <citation type="submission" date="2018-11" db="EMBL/GenBank/DDBJ databases">
        <authorList>
            <consortium name="Pathogen Informatics"/>
        </authorList>
    </citation>
    <scope>NUCLEOTIDE SEQUENCE</scope>
</reference>
<sequence length="70" mass="7651">MLCFSSCHCTRFSHPSLPSPGRPEVTRPHVNEPQLLPQASFSTGEGSKAFPPKGSRKNGKTLFIRQAAEL</sequence>
<keyword evidence="3" id="KW-1185">Reference proteome</keyword>
<comment type="caution">
    <text evidence="2">The sequence shown here is derived from an EMBL/GenBank/DDBJ whole genome shotgun (WGS) entry which is preliminary data.</text>
</comment>
<gene>
    <name evidence="2" type="ORF">PXEA_LOCUS10631</name>
</gene>
<accession>A0A3S5CL24</accession>
<organism evidence="2 3">
    <name type="scientific">Protopolystoma xenopodis</name>
    <dbReference type="NCBI Taxonomy" id="117903"/>
    <lineage>
        <taxon>Eukaryota</taxon>
        <taxon>Metazoa</taxon>
        <taxon>Spiralia</taxon>
        <taxon>Lophotrochozoa</taxon>
        <taxon>Platyhelminthes</taxon>
        <taxon>Monogenea</taxon>
        <taxon>Polyopisthocotylea</taxon>
        <taxon>Polystomatidea</taxon>
        <taxon>Polystomatidae</taxon>
        <taxon>Protopolystoma</taxon>
    </lineage>
</organism>